<feature type="transmembrane region" description="Helical" evidence="1">
    <location>
        <begin position="6"/>
        <end position="23"/>
    </location>
</feature>
<keyword evidence="3" id="KW-1185">Reference proteome</keyword>
<reference evidence="2 3" key="2">
    <citation type="submission" date="2019-09" db="EMBL/GenBank/DDBJ databases">
        <authorList>
            <person name="Jin C."/>
        </authorList>
    </citation>
    <scope>NUCLEOTIDE SEQUENCE [LARGE SCALE GENOMIC DNA]</scope>
    <source>
        <strain evidence="2 3">BN140041</strain>
    </source>
</reference>
<keyword evidence="1" id="KW-1133">Transmembrane helix</keyword>
<dbReference type="AlphaFoldDB" id="A0A5B1MBM2"/>
<feature type="transmembrane region" description="Helical" evidence="1">
    <location>
        <begin position="43"/>
        <end position="63"/>
    </location>
</feature>
<accession>A0A5B1MBM2</accession>
<evidence type="ECO:0000313" key="3">
    <source>
        <dbReference type="Proteomes" id="UP000324351"/>
    </source>
</evidence>
<gene>
    <name evidence="2" type="ORF">F0U47_03830</name>
</gene>
<evidence type="ECO:0000313" key="2">
    <source>
        <dbReference type="EMBL" id="KAA1429327.1"/>
    </source>
</evidence>
<keyword evidence="1" id="KW-0472">Membrane</keyword>
<proteinExistence type="predicted"/>
<dbReference type="RefSeq" id="WP_149748949.1">
    <property type="nucleotide sequence ID" value="NZ_VUJW01000001.1"/>
</dbReference>
<organism evidence="2 3">
    <name type="scientific">Nocardioides antri</name>
    <dbReference type="NCBI Taxonomy" id="2607659"/>
    <lineage>
        <taxon>Bacteria</taxon>
        <taxon>Bacillati</taxon>
        <taxon>Actinomycetota</taxon>
        <taxon>Actinomycetes</taxon>
        <taxon>Propionibacteriales</taxon>
        <taxon>Nocardioidaceae</taxon>
        <taxon>Nocardioides</taxon>
    </lineage>
</organism>
<keyword evidence="1" id="KW-0812">Transmembrane</keyword>
<sequence length="143" mass="14573">MSPELLRYAVCLLVAHGALVVLLTRMRLGGAAGAGRLDVGTGLLTCHTTTGTVAVVCWATILLSEAAAEPTGGPLTFVALAAWWAVASLGVLILLRWLPARGRHASPATADAWSSGPLLSVVAHGSVLLDAGVLTWLVATGTL</sequence>
<feature type="transmembrane region" description="Helical" evidence="1">
    <location>
        <begin position="75"/>
        <end position="98"/>
    </location>
</feature>
<reference evidence="2 3" key="1">
    <citation type="submission" date="2019-09" db="EMBL/GenBank/DDBJ databases">
        <title>Nocardioides panacisoli sp. nov., isolated from the soil of a ginseng field.</title>
        <authorList>
            <person name="Cho C."/>
        </authorList>
    </citation>
    <scope>NUCLEOTIDE SEQUENCE [LARGE SCALE GENOMIC DNA]</scope>
    <source>
        <strain evidence="2 3">BN140041</strain>
    </source>
</reference>
<protein>
    <submittedName>
        <fullName evidence="2">Uncharacterized protein</fullName>
    </submittedName>
</protein>
<dbReference type="EMBL" id="VUJW01000001">
    <property type="protein sequence ID" value="KAA1429327.1"/>
    <property type="molecule type" value="Genomic_DNA"/>
</dbReference>
<name>A0A5B1MBM2_9ACTN</name>
<feature type="transmembrane region" description="Helical" evidence="1">
    <location>
        <begin position="118"/>
        <end position="139"/>
    </location>
</feature>
<comment type="caution">
    <text evidence="2">The sequence shown here is derived from an EMBL/GenBank/DDBJ whole genome shotgun (WGS) entry which is preliminary data.</text>
</comment>
<evidence type="ECO:0000256" key="1">
    <source>
        <dbReference type="SAM" id="Phobius"/>
    </source>
</evidence>
<dbReference type="Proteomes" id="UP000324351">
    <property type="component" value="Unassembled WGS sequence"/>
</dbReference>